<accession>A0A1S8KQY6</accession>
<evidence type="ECO:0000313" key="2">
    <source>
        <dbReference type="EMBL" id="OOL82126.1"/>
    </source>
</evidence>
<proteinExistence type="predicted"/>
<dbReference type="Proteomes" id="UP000190409">
    <property type="component" value="Unassembled WGS sequence"/>
</dbReference>
<dbReference type="AlphaFoldDB" id="A0A1S8KQY6"/>
<protein>
    <submittedName>
        <fullName evidence="2">Uncharacterized protein</fullName>
    </submittedName>
</protein>
<dbReference type="EMBL" id="MUYF01000002">
    <property type="protein sequence ID" value="OOL82126.1"/>
    <property type="molecule type" value="Genomic_DNA"/>
</dbReference>
<gene>
    <name evidence="2" type="ORF">BWX42_00125</name>
</gene>
<sequence length="64" mass="8252">MNRLVAQAKSRQKMKRRKIVKKRLRKLWRKRKLCEVVKKERERQEFEDERQKFEQEKEAFEYRI</sequence>
<comment type="caution">
    <text evidence="2">The sequence shown here is derived from an EMBL/GenBank/DDBJ whole genome shotgun (WGS) entry which is preliminary data.</text>
</comment>
<reference evidence="2 3" key="1">
    <citation type="submission" date="2017-01" db="EMBL/GenBank/DDBJ databases">
        <title>Complete Genome Sequence of Dolosigranulum pigrum isolated from a Patient with interstitial lung disease.</title>
        <authorList>
            <person name="Mukhopadhyay R."/>
            <person name="Joaquin J."/>
            <person name="Hogue R."/>
            <person name="Fitzgerald S."/>
            <person name="Jospin G."/>
            <person name="Eisen J.A."/>
            <person name="Chaturvedi V."/>
        </authorList>
    </citation>
    <scope>NUCLEOTIDE SEQUENCE [LARGE SCALE GENOMIC DNA]</scope>
    <source>
        <strain evidence="2 3">15S00348</strain>
    </source>
</reference>
<name>A0A1S8KQY6_9LACT</name>
<evidence type="ECO:0000313" key="3">
    <source>
        <dbReference type="Proteomes" id="UP000190409"/>
    </source>
</evidence>
<organism evidence="2 3">
    <name type="scientific">Dolosigranulum pigrum</name>
    <dbReference type="NCBI Taxonomy" id="29394"/>
    <lineage>
        <taxon>Bacteria</taxon>
        <taxon>Bacillati</taxon>
        <taxon>Bacillota</taxon>
        <taxon>Bacilli</taxon>
        <taxon>Lactobacillales</taxon>
        <taxon>Carnobacteriaceae</taxon>
        <taxon>Dolosigranulum</taxon>
    </lineage>
</organism>
<keyword evidence="1" id="KW-0175">Coiled coil</keyword>
<feature type="coiled-coil region" evidence="1">
    <location>
        <begin position="29"/>
        <end position="63"/>
    </location>
</feature>
<evidence type="ECO:0000256" key="1">
    <source>
        <dbReference type="SAM" id="Coils"/>
    </source>
</evidence>